<proteinExistence type="predicted"/>
<dbReference type="EMBL" id="JACAZH010000001">
    <property type="protein sequence ID" value="KAF7378389.1"/>
    <property type="molecule type" value="Genomic_DNA"/>
</dbReference>
<dbReference type="Proteomes" id="UP000623467">
    <property type="component" value="Unassembled WGS sequence"/>
</dbReference>
<dbReference type="AlphaFoldDB" id="A0A8H6ZJ02"/>
<protein>
    <submittedName>
        <fullName evidence="1">F-box domain-containing protein</fullName>
    </submittedName>
</protein>
<gene>
    <name evidence="1" type="ORF">MSAN_00265400</name>
</gene>
<sequence>MPFEALGEDVLLRIFCFCDIYTALAVSAINRPLRRIALSKQLWLFLVLDTRFRDALDLPPPDRERLECLSPEELIAVVKNAVAGPGPSSSWDLEHDESSSVTMTCIQIPPDDMGMDRAADARLLPGARYILLHSTSTTQRRLCMYDVWSARRVWDHTVQALTMFHVDLVPGATIARVCLAQPGDLPNTLTVHIEEVELTTGASHELFNFSFGSIGSLCAIVGDFLLGTVLQSHWNFNDLKLVLINWRTCTFVSLGHMGPSPVQLIPGYILSTYQETSPPRGHILAATALEAFSDRWQALTEEGTLLGTQLEAGSVSTITINNIATQERLEYNSWQIRSGYTTAEPDPLYAGAYIISVHGLPFPERPAPRRATLTERIGSLINMTARRVEALPVPVQVLLSYRFMPGQGQGGSKLQLVSARRVSNLPRPEFPRAIPRYSGNTISVVYRQRKGPGADAA</sequence>
<organism evidence="1 2">
    <name type="scientific">Mycena sanguinolenta</name>
    <dbReference type="NCBI Taxonomy" id="230812"/>
    <lineage>
        <taxon>Eukaryota</taxon>
        <taxon>Fungi</taxon>
        <taxon>Dikarya</taxon>
        <taxon>Basidiomycota</taxon>
        <taxon>Agaricomycotina</taxon>
        <taxon>Agaricomycetes</taxon>
        <taxon>Agaricomycetidae</taxon>
        <taxon>Agaricales</taxon>
        <taxon>Marasmiineae</taxon>
        <taxon>Mycenaceae</taxon>
        <taxon>Mycena</taxon>
    </lineage>
</organism>
<dbReference type="InterPro" id="IPR036047">
    <property type="entry name" value="F-box-like_dom_sf"/>
</dbReference>
<reference evidence="1" key="1">
    <citation type="submission" date="2020-05" db="EMBL/GenBank/DDBJ databases">
        <title>Mycena genomes resolve the evolution of fungal bioluminescence.</title>
        <authorList>
            <person name="Tsai I.J."/>
        </authorList>
    </citation>
    <scope>NUCLEOTIDE SEQUENCE</scope>
    <source>
        <strain evidence="1">160909Yilan</strain>
    </source>
</reference>
<dbReference type="OrthoDB" id="3015771at2759"/>
<evidence type="ECO:0000313" key="2">
    <source>
        <dbReference type="Proteomes" id="UP000623467"/>
    </source>
</evidence>
<dbReference type="SUPFAM" id="SSF81383">
    <property type="entry name" value="F-box domain"/>
    <property type="match status" value="1"/>
</dbReference>
<name>A0A8H6ZJ02_9AGAR</name>
<accession>A0A8H6ZJ02</accession>
<evidence type="ECO:0000313" key="1">
    <source>
        <dbReference type="EMBL" id="KAF7378389.1"/>
    </source>
</evidence>
<keyword evidence="2" id="KW-1185">Reference proteome</keyword>
<comment type="caution">
    <text evidence="1">The sequence shown here is derived from an EMBL/GenBank/DDBJ whole genome shotgun (WGS) entry which is preliminary data.</text>
</comment>